<evidence type="ECO:0000256" key="7">
    <source>
        <dbReference type="ARBA" id="ARBA00022679"/>
    </source>
</evidence>
<keyword evidence="7 13" id="KW-0808">Transferase</keyword>
<evidence type="ECO:0000256" key="11">
    <source>
        <dbReference type="ARBA" id="ARBA00023098"/>
    </source>
</evidence>
<dbReference type="EMBL" id="FUWR01000017">
    <property type="protein sequence ID" value="SKA10732.1"/>
    <property type="molecule type" value="Genomic_DNA"/>
</dbReference>
<keyword evidence="10 13" id="KW-0067">ATP-binding</keyword>
<keyword evidence="6 13" id="KW-0441">Lipid A biosynthesis</keyword>
<organism evidence="14 15">
    <name type="scientific">Trichlorobacter thiogenes</name>
    <dbReference type="NCBI Taxonomy" id="115783"/>
    <lineage>
        <taxon>Bacteria</taxon>
        <taxon>Pseudomonadati</taxon>
        <taxon>Thermodesulfobacteriota</taxon>
        <taxon>Desulfuromonadia</taxon>
        <taxon>Geobacterales</taxon>
        <taxon>Geobacteraceae</taxon>
        <taxon>Trichlorobacter</taxon>
    </lineage>
</organism>
<dbReference type="GO" id="GO:0005524">
    <property type="term" value="F:ATP binding"/>
    <property type="evidence" value="ECO:0007669"/>
    <property type="project" value="UniProtKB-UniRule"/>
</dbReference>
<dbReference type="GO" id="GO:0005886">
    <property type="term" value="C:plasma membrane"/>
    <property type="evidence" value="ECO:0007669"/>
    <property type="project" value="TreeGrafter"/>
</dbReference>
<dbReference type="NCBIfam" id="TIGR00682">
    <property type="entry name" value="lpxK"/>
    <property type="match status" value="1"/>
</dbReference>
<dbReference type="GO" id="GO:0009244">
    <property type="term" value="P:lipopolysaccharide core region biosynthetic process"/>
    <property type="evidence" value="ECO:0007669"/>
    <property type="project" value="TreeGrafter"/>
</dbReference>
<reference evidence="15" key="1">
    <citation type="submission" date="2017-02" db="EMBL/GenBank/DDBJ databases">
        <authorList>
            <person name="Varghese N."/>
            <person name="Submissions S."/>
        </authorList>
    </citation>
    <scope>NUCLEOTIDE SEQUENCE [LARGE SCALE GENOMIC DNA]</scope>
    <source>
        <strain evidence="15">ATCC BAA-34</strain>
    </source>
</reference>
<dbReference type="PANTHER" id="PTHR42724">
    <property type="entry name" value="TETRAACYLDISACCHARIDE 4'-KINASE"/>
    <property type="match status" value="1"/>
</dbReference>
<dbReference type="RefSeq" id="WP_078790915.1">
    <property type="nucleotide sequence ID" value="NZ_FUWR01000017.1"/>
</dbReference>
<dbReference type="OrthoDB" id="9766423at2"/>
<evidence type="ECO:0000256" key="5">
    <source>
        <dbReference type="ARBA" id="ARBA00022516"/>
    </source>
</evidence>
<dbReference type="GO" id="GO:0009029">
    <property type="term" value="F:lipid-A 4'-kinase activity"/>
    <property type="evidence" value="ECO:0007669"/>
    <property type="project" value="UniProtKB-UniRule"/>
</dbReference>
<evidence type="ECO:0000256" key="4">
    <source>
        <dbReference type="ARBA" id="ARBA00016436"/>
    </source>
</evidence>
<evidence type="ECO:0000256" key="6">
    <source>
        <dbReference type="ARBA" id="ARBA00022556"/>
    </source>
</evidence>
<comment type="function">
    <text evidence="1 13">Transfers the gamma-phosphate of ATP to the 4'-position of a tetraacyldisaccharide 1-phosphate intermediate (termed DS-1-P) to form tetraacyldisaccharide 1,4'-bis-phosphate (lipid IVA).</text>
</comment>
<evidence type="ECO:0000256" key="3">
    <source>
        <dbReference type="ARBA" id="ARBA00012071"/>
    </source>
</evidence>
<dbReference type="EC" id="2.7.1.130" evidence="3 13"/>
<accession>A0A1T4R3U8</accession>
<proteinExistence type="inferred from homology"/>
<evidence type="ECO:0000256" key="2">
    <source>
        <dbReference type="ARBA" id="ARBA00004870"/>
    </source>
</evidence>
<gene>
    <name evidence="13" type="primary">lpxK</name>
    <name evidence="14" type="ORF">SAMN02745119_02671</name>
</gene>
<keyword evidence="11 13" id="KW-0443">Lipid metabolism</keyword>
<sequence length="360" mass="38593">MSRAVWWRGVAEGSNNGMASLAMKLLLAPFAVLYGMALRVRALLYQGGILSIHKLPCPVISIGNITVGGTGKTPATMLVAKELQKRGYRVAVLSRGYGGSLEGQVAVVSDGESVLLGPEQAGDEPCLLAQTVPGLMVVIGSDRYQAGLVALERLKPDVLLLDDGFQHIRLHRDLNILLLDATRPFGNGWTLPLGMLRESRSAMRRADLALFTRCRLGQVISGLGLPCCCSEHCLTGFNLLETGNELPLERLQQGRVAAFAGIADPSAFFDGLQALGIQLVATLALPDHASYADDSLMLIERLAADAAADWLVTTAKDGVKLAGCNQTWSNKLVTARLELLLDDPDRLLQSALDKLLSSLR</sequence>
<evidence type="ECO:0000256" key="12">
    <source>
        <dbReference type="ARBA" id="ARBA00029757"/>
    </source>
</evidence>
<dbReference type="Pfam" id="PF02606">
    <property type="entry name" value="LpxK"/>
    <property type="match status" value="1"/>
</dbReference>
<keyword evidence="9 13" id="KW-0418">Kinase</keyword>
<dbReference type="STRING" id="115783.SAMN02745119_02671"/>
<dbReference type="UniPathway" id="UPA00359">
    <property type="reaction ID" value="UER00482"/>
</dbReference>
<evidence type="ECO:0000256" key="13">
    <source>
        <dbReference type="HAMAP-Rule" id="MF_00409"/>
    </source>
</evidence>
<comment type="pathway">
    <text evidence="2 13">Glycolipid biosynthesis; lipid IV(A) biosynthesis; lipid IV(A) from (3R)-3-hydroxytetradecanoyl-[acyl-carrier-protein] and UDP-N-acetyl-alpha-D-glucosamine: step 6/6.</text>
</comment>
<keyword evidence="8 13" id="KW-0547">Nucleotide-binding</keyword>
<dbReference type="Proteomes" id="UP000190102">
    <property type="component" value="Unassembled WGS sequence"/>
</dbReference>
<evidence type="ECO:0000313" key="14">
    <source>
        <dbReference type="EMBL" id="SKA10732.1"/>
    </source>
</evidence>
<evidence type="ECO:0000256" key="8">
    <source>
        <dbReference type="ARBA" id="ARBA00022741"/>
    </source>
</evidence>
<evidence type="ECO:0000256" key="9">
    <source>
        <dbReference type="ARBA" id="ARBA00022777"/>
    </source>
</evidence>
<comment type="catalytic activity">
    <reaction evidence="13">
        <text>a lipid A disaccharide + ATP = a lipid IVA + ADP + H(+)</text>
        <dbReference type="Rhea" id="RHEA:67840"/>
        <dbReference type="ChEBI" id="CHEBI:15378"/>
        <dbReference type="ChEBI" id="CHEBI:30616"/>
        <dbReference type="ChEBI" id="CHEBI:176343"/>
        <dbReference type="ChEBI" id="CHEBI:176425"/>
        <dbReference type="ChEBI" id="CHEBI:456216"/>
        <dbReference type="EC" id="2.7.1.130"/>
    </reaction>
</comment>
<name>A0A1T4R3U8_9BACT</name>
<dbReference type="SUPFAM" id="SSF52540">
    <property type="entry name" value="P-loop containing nucleoside triphosphate hydrolases"/>
    <property type="match status" value="1"/>
</dbReference>
<protein>
    <recommendedName>
        <fullName evidence="4 13">Tetraacyldisaccharide 4'-kinase</fullName>
        <ecNumber evidence="3 13">2.7.1.130</ecNumber>
    </recommendedName>
    <alternativeName>
        <fullName evidence="12 13">Lipid A 4'-kinase</fullName>
    </alternativeName>
</protein>
<dbReference type="PANTHER" id="PTHR42724:SF1">
    <property type="entry name" value="TETRAACYLDISACCHARIDE 4'-KINASE, MITOCHONDRIAL-RELATED"/>
    <property type="match status" value="1"/>
</dbReference>
<dbReference type="InterPro" id="IPR003758">
    <property type="entry name" value="LpxK"/>
</dbReference>
<comment type="similarity">
    <text evidence="13">Belongs to the LpxK family.</text>
</comment>
<keyword evidence="5 13" id="KW-0444">Lipid biosynthesis</keyword>
<evidence type="ECO:0000313" key="15">
    <source>
        <dbReference type="Proteomes" id="UP000190102"/>
    </source>
</evidence>
<dbReference type="AlphaFoldDB" id="A0A1T4R3U8"/>
<dbReference type="HAMAP" id="MF_00409">
    <property type="entry name" value="LpxK"/>
    <property type="match status" value="1"/>
</dbReference>
<dbReference type="GO" id="GO:0009245">
    <property type="term" value="P:lipid A biosynthetic process"/>
    <property type="evidence" value="ECO:0007669"/>
    <property type="project" value="UniProtKB-UniRule"/>
</dbReference>
<evidence type="ECO:0000256" key="10">
    <source>
        <dbReference type="ARBA" id="ARBA00022840"/>
    </source>
</evidence>
<keyword evidence="15" id="KW-1185">Reference proteome</keyword>
<feature type="binding site" evidence="13">
    <location>
        <begin position="66"/>
        <end position="73"/>
    </location>
    <ligand>
        <name>ATP</name>
        <dbReference type="ChEBI" id="CHEBI:30616"/>
    </ligand>
</feature>
<evidence type="ECO:0000256" key="1">
    <source>
        <dbReference type="ARBA" id="ARBA00002274"/>
    </source>
</evidence>
<dbReference type="InterPro" id="IPR027417">
    <property type="entry name" value="P-loop_NTPase"/>
</dbReference>